<name>A0A840L9F1_9BURK</name>
<dbReference type="Pfam" id="PF08386">
    <property type="entry name" value="Abhydrolase_4"/>
    <property type="match status" value="1"/>
</dbReference>
<sequence length="296" mass="31639">MKRLTSRGLRATALSSLLALGLSACTHIDVQDGDMFRRGQAAPQDDWFGQAQAQAQGSAAQLERFSIKAADGTLLNGVFVRKPGAQATLVYFQGAGNTIPKTIKGLLHTSAALPAHLLLWDYRGTGLSEGQGGTPQLRGDASAIVAEARRLGGEALPLVYWGYSLGSLVSGHLSQELPPQALILEGSLTNAQDWADQRVPWYATPFVTVTLADSVRAFDNRKALQDLQRPTLLLAGEKDETTPPRFSQDILQHMQHRQCATLVRVPGVGHGGIASTPLAQAAMIEAIKNASLRKAC</sequence>
<dbReference type="RefSeq" id="WP_184297464.1">
    <property type="nucleotide sequence ID" value="NZ_JACHLP010000002.1"/>
</dbReference>
<comment type="caution">
    <text evidence="3">The sequence shown here is derived from an EMBL/GenBank/DDBJ whole genome shotgun (WGS) entry which is preliminary data.</text>
</comment>
<accession>A0A840L9F1</accession>
<dbReference type="PANTHER" id="PTHR12277:SF81">
    <property type="entry name" value="PROTEIN ABHD13"/>
    <property type="match status" value="1"/>
</dbReference>
<feature type="chain" id="PRO_5032595378" evidence="1">
    <location>
        <begin position="25"/>
        <end position="296"/>
    </location>
</feature>
<dbReference type="Proteomes" id="UP000562027">
    <property type="component" value="Unassembled WGS sequence"/>
</dbReference>
<dbReference type="PANTHER" id="PTHR12277">
    <property type="entry name" value="ALPHA/BETA HYDROLASE DOMAIN-CONTAINING PROTEIN"/>
    <property type="match status" value="1"/>
</dbReference>
<evidence type="ECO:0000313" key="3">
    <source>
        <dbReference type="EMBL" id="MBB4842818.1"/>
    </source>
</evidence>
<dbReference type="SUPFAM" id="SSF53474">
    <property type="entry name" value="alpha/beta-Hydrolases"/>
    <property type="match status" value="1"/>
</dbReference>
<dbReference type="PROSITE" id="PS51257">
    <property type="entry name" value="PROKAR_LIPOPROTEIN"/>
    <property type="match status" value="1"/>
</dbReference>
<keyword evidence="4" id="KW-1185">Reference proteome</keyword>
<keyword evidence="1" id="KW-0732">Signal</keyword>
<dbReference type="InterPro" id="IPR013595">
    <property type="entry name" value="Pept_S33_TAP-like_C"/>
</dbReference>
<dbReference type="EMBL" id="JACHLP010000002">
    <property type="protein sequence ID" value="MBB4842818.1"/>
    <property type="molecule type" value="Genomic_DNA"/>
</dbReference>
<feature type="signal peptide" evidence="1">
    <location>
        <begin position="1"/>
        <end position="24"/>
    </location>
</feature>
<organism evidence="3 4">
    <name type="scientific">Roseateles oligotrophus</name>
    <dbReference type="NCBI Taxonomy" id="1769250"/>
    <lineage>
        <taxon>Bacteria</taxon>
        <taxon>Pseudomonadati</taxon>
        <taxon>Pseudomonadota</taxon>
        <taxon>Betaproteobacteria</taxon>
        <taxon>Burkholderiales</taxon>
        <taxon>Sphaerotilaceae</taxon>
        <taxon>Roseateles</taxon>
    </lineage>
</organism>
<dbReference type="AlphaFoldDB" id="A0A840L9F1"/>
<gene>
    <name evidence="3" type="ORF">HNP55_001333</name>
</gene>
<evidence type="ECO:0000313" key="4">
    <source>
        <dbReference type="Proteomes" id="UP000562027"/>
    </source>
</evidence>
<evidence type="ECO:0000256" key="1">
    <source>
        <dbReference type="SAM" id="SignalP"/>
    </source>
</evidence>
<protein>
    <submittedName>
        <fullName evidence="3">Pimeloyl-ACP methyl ester carboxylesterase</fullName>
    </submittedName>
</protein>
<proteinExistence type="predicted"/>
<reference evidence="3 4" key="1">
    <citation type="submission" date="2020-08" db="EMBL/GenBank/DDBJ databases">
        <title>Functional genomics of gut bacteria from endangered species of beetles.</title>
        <authorList>
            <person name="Carlos-Shanley C."/>
        </authorList>
    </citation>
    <scope>NUCLEOTIDE SEQUENCE [LARGE SCALE GENOMIC DNA]</scope>
    <source>
        <strain evidence="3 4">S00239</strain>
    </source>
</reference>
<dbReference type="InterPro" id="IPR029058">
    <property type="entry name" value="AB_hydrolase_fold"/>
</dbReference>
<dbReference type="Gene3D" id="3.40.50.1820">
    <property type="entry name" value="alpha/beta hydrolase"/>
    <property type="match status" value="1"/>
</dbReference>
<evidence type="ECO:0000259" key="2">
    <source>
        <dbReference type="Pfam" id="PF08386"/>
    </source>
</evidence>
<feature type="domain" description="Peptidase S33 tripeptidyl aminopeptidase-like C-terminal" evidence="2">
    <location>
        <begin position="220"/>
        <end position="276"/>
    </location>
</feature>